<dbReference type="AlphaFoldDB" id="H5T7M9"/>
<dbReference type="InterPro" id="IPR007462">
    <property type="entry name" value="COV1-like"/>
</dbReference>
<dbReference type="EMBL" id="BAET01000002">
    <property type="protein sequence ID" value="GAB54306.1"/>
    <property type="molecule type" value="Genomic_DNA"/>
</dbReference>
<keyword evidence="1" id="KW-0812">Transmembrane</keyword>
<evidence type="ECO:0000256" key="1">
    <source>
        <dbReference type="SAM" id="Phobius"/>
    </source>
</evidence>
<organism evidence="2 3">
    <name type="scientific">Glaciecola punicea ACAM 611</name>
    <dbReference type="NCBI Taxonomy" id="1121923"/>
    <lineage>
        <taxon>Bacteria</taxon>
        <taxon>Pseudomonadati</taxon>
        <taxon>Pseudomonadota</taxon>
        <taxon>Gammaproteobacteria</taxon>
        <taxon>Alteromonadales</taxon>
        <taxon>Alteromonadaceae</taxon>
        <taxon>Glaciecola</taxon>
    </lineage>
</organism>
<dbReference type="Proteomes" id="UP000053586">
    <property type="component" value="Unassembled WGS sequence"/>
</dbReference>
<comment type="caution">
    <text evidence="2">The sequence shown here is derived from an EMBL/GenBank/DDBJ whole genome shotgun (WGS) entry which is preliminary data.</text>
</comment>
<dbReference type="STRING" id="56804.BAE46_04060"/>
<dbReference type="Pfam" id="PF04367">
    <property type="entry name" value="DUF502"/>
    <property type="match status" value="1"/>
</dbReference>
<evidence type="ECO:0008006" key="4">
    <source>
        <dbReference type="Google" id="ProtNLM"/>
    </source>
</evidence>
<sequence length="198" mass="21596">MFNKFVLLTLKGLFTVLPFAITFYLIIWVATSTESLLSPYLPEHYYFPGLGLITIIASLAIIGLMVNAYIVTIMINAGQGLIERVPVVKTLFGATKDAVELFQIKKDTGTKKAVTVEVSEGVRLIGFITNDKVAKKLFPTEDKVAVYLPMSYQLGGYTLYVDPSKVSDLNVDVETAMRIAVTGGSSMPKSVASATEKK</sequence>
<name>H5T7M9_9ALTE</name>
<reference evidence="2 3" key="1">
    <citation type="journal article" date="2012" name="J. Bacteriol.">
        <title>Genome sequence of proteorhodopsin-containing sea ice bacterium Glaciecola punicea ACAM 611T.</title>
        <authorList>
            <person name="Qin Q.-L."/>
            <person name="Xie B.-B."/>
            <person name="Shu Y.-L."/>
            <person name="Rong J.-C."/>
            <person name="Zhao D.-L."/>
            <person name="Zhang X.-Y."/>
            <person name="Chen X.-L."/>
            <person name="Zhou B.-C."/>
            <person name="Zhanga Y.-Z."/>
        </authorList>
    </citation>
    <scope>NUCLEOTIDE SEQUENCE [LARGE SCALE GENOMIC DNA]</scope>
    <source>
        <strain evidence="2 3">ACAM 611</strain>
    </source>
</reference>
<reference evidence="2 3" key="2">
    <citation type="journal article" date="2017" name="Antonie Van Leeuwenhoek">
        <title>Rhizobium rhizosphaerae sp. nov., a novel species isolated from rice rhizosphere.</title>
        <authorList>
            <person name="Zhao J.J."/>
            <person name="Zhang J."/>
            <person name="Zhang R.J."/>
            <person name="Zhang C.W."/>
            <person name="Yin H.Q."/>
            <person name="Zhang X.X."/>
        </authorList>
    </citation>
    <scope>NUCLEOTIDE SEQUENCE [LARGE SCALE GENOMIC DNA]</scope>
    <source>
        <strain evidence="2 3">ACAM 611</strain>
    </source>
</reference>
<proteinExistence type="predicted"/>
<evidence type="ECO:0000313" key="2">
    <source>
        <dbReference type="EMBL" id="GAB54306.1"/>
    </source>
</evidence>
<dbReference type="RefSeq" id="WP_006002400.1">
    <property type="nucleotide sequence ID" value="NZ_BAET01000002.1"/>
</dbReference>
<feature type="transmembrane region" description="Helical" evidence="1">
    <location>
        <begin position="12"/>
        <end position="30"/>
    </location>
</feature>
<evidence type="ECO:0000313" key="3">
    <source>
        <dbReference type="Proteomes" id="UP000053586"/>
    </source>
</evidence>
<keyword evidence="1" id="KW-0472">Membrane</keyword>
<dbReference type="OrthoDB" id="5636623at2"/>
<dbReference type="eggNOG" id="COG2928">
    <property type="taxonomic scope" value="Bacteria"/>
</dbReference>
<keyword evidence="3" id="KW-1185">Reference proteome</keyword>
<feature type="transmembrane region" description="Helical" evidence="1">
    <location>
        <begin position="50"/>
        <end position="75"/>
    </location>
</feature>
<gene>
    <name evidence="2" type="ORF">GPUN_0152</name>
</gene>
<dbReference type="PANTHER" id="PTHR31876">
    <property type="entry name" value="COV-LIKE PROTEIN 1"/>
    <property type="match status" value="1"/>
</dbReference>
<dbReference type="PANTHER" id="PTHR31876:SF26">
    <property type="entry name" value="PROTEIN LIKE COV 2"/>
    <property type="match status" value="1"/>
</dbReference>
<accession>H5T7M9</accession>
<protein>
    <recommendedName>
        <fullName evidence="4">DUF502 domain-containing protein</fullName>
    </recommendedName>
</protein>
<keyword evidence="1" id="KW-1133">Transmembrane helix</keyword>